<evidence type="ECO:0000256" key="3">
    <source>
        <dbReference type="ARBA" id="ARBA00022643"/>
    </source>
</evidence>
<feature type="binding site" evidence="5">
    <location>
        <begin position="66"/>
        <end position="71"/>
    </location>
    <ligand>
        <name>FMN</name>
        <dbReference type="ChEBI" id="CHEBI:58210"/>
    </ligand>
</feature>
<dbReference type="PANTHER" id="PTHR10851">
    <property type="entry name" value="PYRIDOXINE-5-PHOSPHATE OXIDASE"/>
    <property type="match status" value="1"/>
</dbReference>
<dbReference type="EC" id="1.4.3.5" evidence="8"/>
<feature type="domain" description="Pyridoxine 5'-phosphate oxidase dimerisation C-terminal" evidence="7">
    <location>
        <begin position="178"/>
        <end position="217"/>
    </location>
</feature>
<comment type="cofactor">
    <cofactor evidence="5">
        <name>FMN</name>
        <dbReference type="ChEBI" id="CHEBI:58210"/>
    </cofactor>
    <text evidence="5">Binds 1 FMN per subunit.</text>
</comment>
<evidence type="ECO:0000256" key="4">
    <source>
        <dbReference type="ARBA" id="ARBA00023002"/>
    </source>
</evidence>
<evidence type="ECO:0000256" key="1">
    <source>
        <dbReference type="ARBA" id="ARBA00007301"/>
    </source>
</evidence>
<accession>A0A5B8M5P1</accession>
<dbReference type="PIRSF" id="PIRSF000190">
    <property type="entry name" value="Pyd_amn-ph_oxd"/>
    <property type="match status" value="1"/>
</dbReference>
<evidence type="ECO:0000256" key="2">
    <source>
        <dbReference type="ARBA" id="ARBA00022630"/>
    </source>
</evidence>
<feature type="binding site" evidence="5">
    <location>
        <position position="191"/>
    </location>
    <ligand>
        <name>FMN</name>
        <dbReference type="ChEBI" id="CHEBI:58210"/>
    </ligand>
</feature>
<proteinExistence type="inferred from homology"/>
<keyword evidence="4 8" id="KW-0560">Oxidoreductase</keyword>
<dbReference type="InterPro" id="IPR012349">
    <property type="entry name" value="Split_barrel_FMN-bd"/>
</dbReference>
<dbReference type="SUPFAM" id="SSF50475">
    <property type="entry name" value="FMN-binding split barrel"/>
    <property type="match status" value="1"/>
</dbReference>
<organism evidence="8 9">
    <name type="scientific">Humibacter ginsenosidimutans</name>
    <dbReference type="NCBI Taxonomy" id="2599293"/>
    <lineage>
        <taxon>Bacteria</taxon>
        <taxon>Bacillati</taxon>
        <taxon>Actinomycetota</taxon>
        <taxon>Actinomycetes</taxon>
        <taxon>Micrococcales</taxon>
        <taxon>Microbacteriaceae</taxon>
        <taxon>Humibacter</taxon>
    </lineage>
</organism>
<dbReference type="InterPro" id="IPR019576">
    <property type="entry name" value="Pyridoxamine_oxidase_dimer_C"/>
</dbReference>
<dbReference type="EMBL" id="CP042305">
    <property type="protein sequence ID" value="QDZ15531.1"/>
    <property type="molecule type" value="Genomic_DNA"/>
</dbReference>
<dbReference type="Pfam" id="PF01243">
    <property type="entry name" value="PNPOx_N"/>
    <property type="match status" value="1"/>
</dbReference>
<evidence type="ECO:0000313" key="8">
    <source>
        <dbReference type="EMBL" id="QDZ15531.1"/>
    </source>
</evidence>
<gene>
    <name evidence="8" type="ORF">FPZ11_12850</name>
</gene>
<evidence type="ECO:0000256" key="5">
    <source>
        <dbReference type="PIRSR" id="PIRSR000190-2"/>
    </source>
</evidence>
<protein>
    <submittedName>
        <fullName evidence="8">Pyridoxal 5'-phosphate synthase</fullName>
        <ecNumber evidence="8">1.4.3.5</ecNumber>
    </submittedName>
</protein>
<name>A0A5B8M5P1_9MICO</name>
<dbReference type="KEGG" id="huw:FPZ11_12850"/>
<dbReference type="Gene3D" id="2.30.110.10">
    <property type="entry name" value="Electron Transport, Fmn-binding Protein, Chain A"/>
    <property type="match status" value="1"/>
</dbReference>
<feature type="domain" description="Pyridoxamine 5'-phosphate oxidase N-terminal" evidence="6">
    <location>
        <begin position="46"/>
        <end position="146"/>
    </location>
</feature>
<evidence type="ECO:0000313" key="9">
    <source>
        <dbReference type="Proteomes" id="UP000320216"/>
    </source>
</evidence>
<keyword evidence="3 5" id="KW-0288">FMN</keyword>
<dbReference type="GO" id="GO:0008615">
    <property type="term" value="P:pyridoxine biosynthetic process"/>
    <property type="evidence" value="ECO:0007669"/>
    <property type="project" value="InterPro"/>
</dbReference>
<feature type="binding site" evidence="5">
    <location>
        <begin position="146"/>
        <end position="147"/>
    </location>
    <ligand>
        <name>FMN</name>
        <dbReference type="ChEBI" id="CHEBI:58210"/>
    </ligand>
</feature>
<dbReference type="PANTHER" id="PTHR10851:SF0">
    <property type="entry name" value="PYRIDOXINE-5'-PHOSPHATE OXIDASE"/>
    <property type="match status" value="1"/>
</dbReference>
<feature type="binding site" evidence="5">
    <location>
        <position position="201"/>
    </location>
    <ligand>
        <name>FMN</name>
        <dbReference type="ChEBI" id="CHEBI:58210"/>
    </ligand>
</feature>
<dbReference type="OrthoDB" id="9780392at2"/>
<dbReference type="Pfam" id="PF10590">
    <property type="entry name" value="PNP_phzG_C"/>
    <property type="match status" value="1"/>
</dbReference>
<dbReference type="InterPro" id="IPR000659">
    <property type="entry name" value="Pyridox_Oxase"/>
</dbReference>
<comment type="similarity">
    <text evidence="1">Belongs to the pyridoxamine 5'-phosphate oxidase family.</text>
</comment>
<evidence type="ECO:0000259" key="6">
    <source>
        <dbReference type="Pfam" id="PF01243"/>
    </source>
</evidence>
<evidence type="ECO:0000259" key="7">
    <source>
        <dbReference type="Pfam" id="PF10590"/>
    </source>
</evidence>
<keyword evidence="2" id="KW-0285">Flavoprotein</keyword>
<dbReference type="GO" id="GO:0004733">
    <property type="term" value="F:pyridoxamine phosphate oxidase activity"/>
    <property type="evidence" value="ECO:0007669"/>
    <property type="project" value="UniProtKB-EC"/>
</dbReference>
<dbReference type="AlphaFoldDB" id="A0A5B8M5P1"/>
<feature type="binding site" evidence="5">
    <location>
        <position position="89"/>
    </location>
    <ligand>
        <name>FMN</name>
        <dbReference type="ChEBI" id="CHEBI:58210"/>
    </ligand>
</feature>
<dbReference type="Proteomes" id="UP000320216">
    <property type="component" value="Chromosome"/>
</dbReference>
<keyword evidence="9" id="KW-1185">Reference proteome</keyword>
<dbReference type="InterPro" id="IPR011576">
    <property type="entry name" value="Pyridox_Oxase_N"/>
</dbReference>
<sequence>MTDLRELLRAVPSVTGTAPGWDPADAPDEPRELFVEWLVNAVDNGAREPLAATLSTVDATGAPDARVLVIKNVTDDFRIDIATGLESAKGRQLVADPRCALTFYWSALARGVRVRGVAHAGTAAESAADFLARHPDARAIAATELQSSPMLDPDAHERLIEAQRARIASDPNLVSPTWTLWHIEPSCVEFWQGMPSRDHLRLRYTHESSGWRRERLWA</sequence>
<dbReference type="NCBIfam" id="NF004231">
    <property type="entry name" value="PRK05679.1"/>
    <property type="match status" value="1"/>
</dbReference>
<dbReference type="RefSeq" id="WP_146321502.1">
    <property type="nucleotide sequence ID" value="NZ_CP042305.1"/>
</dbReference>
<reference evidence="8 9" key="1">
    <citation type="submission" date="2019-07" db="EMBL/GenBank/DDBJ databases">
        <title>Full genome sequence of Humibacter sp. WJ7-1.</title>
        <authorList>
            <person name="Im W.-T."/>
        </authorList>
    </citation>
    <scope>NUCLEOTIDE SEQUENCE [LARGE SCALE GENOMIC DNA]</scope>
    <source>
        <strain evidence="8 9">WJ7-1</strain>
    </source>
</reference>
<dbReference type="GO" id="GO:0010181">
    <property type="term" value="F:FMN binding"/>
    <property type="evidence" value="ECO:0007669"/>
    <property type="project" value="InterPro"/>
</dbReference>